<dbReference type="InterPro" id="IPR009075">
    <property type="entry name" value="AcylCo_DH/oxidase_C"/>
</dbReference>
<dbReference type="InterPro" id="IPR006091">
    <property type="entry name" value="Acyl-CoA_Oxase/DH_mid-dom"/>
</dbReference>
<comment type="caution">
    <text evidence="9">The sequence shown here is derived from an EMBL/GenBank/DDBJ whole genome shotgun (WGS) entry which is preliminary data.</text>
</comment>
<sequence length="639" mass="71283">MYRVSVTVRGSLFRYCFYVKKSTASSVQGLIDQQSQGNTVKGSEGVNFLRSEENSFAASKRGSFFQEAPRLRNQFNGDFFLQSYLRRNLPSEVLQEISPDLENFGHRVATDIHSMGKECELQPPRLEYFDAWGQRVDNIQTCQGWKQLHDVAAEEGLISIAFERKYAQWSRLYQAAKLFMFCPSSGLYSCPLAMTDGAAKTVEVAGLTKQPSMLQDAYKHLISRDPKTFWTSGQWMTERKGGSDVANGTETIAVPQGDGSTYRLFGYKWFSSATDADITLTLARVQNPDGTTQPGTKGLTMFFMRTRNKDGTLNNIEIQRLKNKLGTRQLPTAELLLHGSLAHKMSEEGRGVPCISDMLTVTRFHNSISAAGIMRRIMTLAQDYCVRRSVFGKLLVNHPLHMQTLARMEVETRAAFLLTMEVALLLGKQECNVSSDEEVHLLRLLTPIAKLYTAKQSMQVTSEGLESFGGQGYIEDTGLPGLMRDAQVLPIWEGTTNVLSLDVLRSVFKSEGRVLKAFHACVSEKLSKASSSCPALKSLCEQVQSSMNSLLSPRNHELLSDSLLARDVAFSLGRIYIASLFVEHASWKEANERDIEAAKRWCHQDLTPVLTQLRNNAYGAKSSACDLALVMEGHPELVI</sequence>
<evidence type="ECO:0000259" key="7">
    <source>
        <dbReference type="Pfam" id="PF18158"/>
    </source>
</evidence>
<evidence type="ECO:0000256" key="3">
    <source>
        <dbReference type="ARBA" id="ARBA00022827"/>
    </source>
</evidence>
<feature type="domain" description="Adaptive response protein AidB N-terminal" evidence="7">
    <location>
        <begin position="72"/>
        <end position="223"/>
    </location>
</feature>
<dbReference type="InterPro" id="IPR009100">
    <property type="entry name" value="AcylCoA_DH/oxidase_NM_dom_sf"/>
</dbReference>
<evidence type="ECO:0000313" key="9">
    <source>
        <dbReference type="EMBL" id="CAH3013703.1"/>
    </source>
</evidence>
<keyword evidence="4" id="KW-0560">Oxidoreductase</keyword>
<dbReference type="PANTHER" id="PTHR42707:SF2">
    <property type="entry name" value="ACD11 DEHYDROGENASE"/>
    <property type="match status" value="1"/>
</dbReference>
<organism evidence="9 10">
    <name type="scientific">Porites evermanni</name>
    <dbReference type="NCBI Taxonomy" id="104178"/>
    <lineage>
        <taxon>Eukaryota</taxon>
        <taxon>Metazoa</taxon>
        <taxon>Cnidaria</taxon>
        <taxon>Anthozoa</taxon>
        <taxon>Hexacorallia</taxon>
        <taxon>Scleractinia</taxon>
        <taxon>Fungiina</taxon>
        <taxon>Poritidae</taxon>
        <taxon>Porites</taxon>
    </lineage>
</organism>
<evidence type="ECO:0000313" key="10">
    <source>
        <dbReference type="Proteomes" id="UP001159427"/>
    </source>
</evidence>
<protein>
    <submittedName>
        <fullName evidence="9">Uncharacterized protein</fullName>
    </submittedName>
</protein>
<evidence type="ECO:0000259" key="5">
    <source>
        <dbReference type="Pfam" id="PF00441"/>
    </source>
</evidence>
<gene>
    <name evidence="9" type="ORF">PEVE_00013350</name>
</gene>
<dbReference type="InterPro" id="IPR041504">
    <property type="entry name" value="AidB_N"/>
</dbReference>
<dbReference type="Proteomes" id="UP001159427">
    <property type="component" value="Unassembled WGS sequence"/>
</dbReference>
<evidence type="ECO:0000259" key="8">
    <source>
        <dbReference type="Pfam" id="PF22217"/>
    </source>
</evidence>
<feature type="domain" description="Acyl-CoA dehydrogenase 11-like C-terminal" evidence="8">
    <location>
        <begin position="514"/>
        <end position="631"/>
    </location>
</feature>
<reference evidence="9 10" key="1">
    <citation type="submission" date="2022-05" db="EMBL/GenBank/DDBJ databases">
        <authorList>
            <consortium name="Genoscope - CEA"/>
            <person name="William W."/>
        </authorList>
    </citation>
    <scope>NUCLEOTIDE SEQUENCE [LARGE SCALE GENOMIC DNA]</scope>
</reference>
<dbReference type="Pfam" id="PF22217">
    <property type="entry name" value="ACDH-11_C"/>
    <property type="match status" value="1"/>
</dbReference>
<dbReference type="Pfam" id="PF18158">
    <property type="entry name" value="AidB_N"/>
    <property type="match status" value="1"/>
</dbReference>
<dbReference type="SUPFAM" id="SSF47203">
    <property type="entry name" value="Acyl-CoA dehydrogenase C-terminal domain-like"/>
    <property type="match status" value="1"/>
</dbReference>
<evidence type="ECO:0000259" key="6">
    <source>
        <dbReference type="Pfam" id="PF02770"/>
    </source>
</evidence>
<dbReference type="InterPro" id="IPR036250">
    <property type="entry name" value="AcylCo_DH-like_C"/>
</dbReference>
<feature type="domain" description="Acyl-CoA oxidase/dehydrogenase middle" evidence="6">
    <location>
        <begin position="234"/>
        <end position="337"/>
    </location>
</feature>
<comment type="cofactor">
    <cofactor evidence="4">
        <name>FAD</name>
        <dbReference type="ChEBI" id="CHEBI:57692"/>
    </cofactor>
</comment>
<dbReference type="InterPro" id="IPR053998">
    <property type="entry name" value="ACDH-11_C"/>
</dbReference>
<keyword evidence="2 4" id="KW-0285">Flavoprotein</keyword>
<proteinExistence type="inferred from homology"/>
<dbReference type="Pfam" id="PF00441">
    <property type="entry name" value="Acyl-CoA_dh_1"/>
    <property type="match status" value="1"/>
</dbReference>
<dbReference type="SUPFAM" id="SSF56645">
    <property type="entry name" value="Acyl-CoA dehydrogenase NM domain-like"/>
    <property type="match status" value="1"/>
</dbReference>
<dbReference type="InterPro" id="IPR052904">
    <property type="entry name" value="Acyl-CoA_dehydrogenase-like"/>
</dbReference>
<comment type="similarity">
    <text evidence="1 4">Belongs to the acyl-CoA dehydrogenase family.</text>
</comment>
<name>A0ABN8LDK3_9CNID</name>
<evidence type="ECO:0000256" key="1">
    <source>
        <dbReference type="ARBA" id="ARBA00009347"/>
    </source>
</evidence>
<keyword evidence="10" id="KW-1185">Reference proteome</keyword>
<dbReference type="EMBL" id="CALNXI010000002">
    <property type="protein sequence ID" value="CAH3013703.1"/>
    <property type="molecule type" value="Genomic_DNA"/>
</dbReference>
<evidence type="ECO:0000256" key="2">
    <source>
        <dbReference type="ARBA" id="ARBA00022630"/>
    </source>
</evidence>
<dbReference type="PANTHER" id="PTHR42707">
    <property type="entry name" value="ACYL-COA DEHYDROGENASE"/>
    <property type="match status" value="1"/>
</dbReference>
<keyword evidence="3 4" id="KW-0274">FAD</keyword>
<dbReference type="Gene3D" id="2.40.110.20">
    <property type="match status" value="1"/>
</dbReference>
<dbReference type="Gene3D" id="6.10.250.600">
    <property type="match status" value="1"/>
</dbReference>
<feature type="domain" description="Acyl-CoA dehydrogenase/oxidase C-terminal" evidence="5">
    <location>
        <begin position="349"/>
        <end position="507"/>
    </location>
</feature>
<dbReference type="Pfam" id="PF02770">
    <property type="entry name" value="Acyl-CoA_dh_M"/>
    <property type="match status" value="1"/>
</dbReference>
<dbReference type="Gene3D" id="1.20.140.10">
    <property type="entry name" value="Butyryl-CoA Dehydrogenase, subunit A, domain 3"/>
    <property type="match status" value="1"/>
</dbReference>
<accession>A0ABN8LDK3</accession>
<evidence type="ECO:0000256" key="4">
    <source>
        <dbReference type="RuleBase" id="RU362125"/>
    </source>
</evidence>